<evidence type="ECO:0000313" key="2">
    <source>
        <dbReference type="Proteomes" id="UP001652503"/>
    </source>
</evidence>
<dbReference type="Proteomes" id="UP001652503">
    <property type="component" value="Unassembled WGS sequence"/>
</dbReference>
<organism evidence="1 2">
    <name type="scientific">Albidovulum sediminicola</name>
    <dbReference type="NCBI Taxonomy" id="2984331"/>
    <lineage>
        <taxon>Bacteria</taxon>
        <taxon>Pseudomonadati</taxon>
        <taxon>Pseudomonadota</taxon>
        <taxon>Alphaproteobacteria</taxon>
        <taxon>Rhodobacterales</taxon>
        <taxon>Paracoccaceae</taxon>
        <taxon>Albidovulum</taxon>
    </lineage>
</organism>
<keyword evidence="2" id="KW-1185">Reference proteome</keyword>
<evidence type="ECO:0000313" key="1">
    <source>
        <dbReference type="EMBL" id="MCV2866652.1"/>
    </source>
</evidence>
<reference evidence="1 2" key="1">
    <citation type="submission" date="2022-10" db="EMBL/GenBank/DDBJ databases">
        <title>Defluviimonas sp. nov., isolated from ocean surface water.</title>
        <authorList>
            <person name="He W."/>
            <person name="Wang L."/>
            <person name="Zhang D.-F."/>
        </authorList>
    </citation>
    <scope>NUCLEOTIDE SEQUENCE [LARGE SCALE GENOMIC DNA]</scope>
    <source>
        <strain evidence="1 2">WL0075</strain>
    </source>
</reference>
<proteinExistence type="predicted"/>
<dbReference type="RefSeq" id="WP_263723188.1">
    <property type="nucleotide sequence ID" value="NZ_JAOWLA010000023.1"/>
</dbReference>
<protein>
    <recommendedName>
        <fullName evidence="3">DUF1127 domain-containing protein</fullName>
    </recommendedName>
</protein>
<evidence type="ECO:0008006" key="3">
    <source>
        <dbReference type="Google" id="ProtNLM"/>
    </source>
</evidence>
<comment type="caution">
    <text evidence="1">The sequence shown here is derived from an EMBL/GenBank/DDBJ whole genome shotgun (WGS) entry which is preliminary data.</text>
</comment>
<sequence>MIIPFLRRNLRRSQGIPHELPRDLPSHIMRDIGLDPWPETASRRFHPLW</sequence>
<accession>A0ABT2Z683</accession>
<gene>
    <name evidence="1" type="ORF">OE647_18240</name>
</gene>
<name>A0ABT2Z683_9RHOB</name>
<dbReference type="EMBL" id="JAOWLA010000023">
    <property type="protein sequence ID" value="MCV2866652.1"/>
    <property type="molecule type" value="Genomic_DNA"/>
</dbReference>